<evidence type="ECO:0000256" key="2">
    <source>
        <dbReference type="ARBA" id="ARBA00022438"/>
    </source>
</evidence>
<keyword evidence="11" id="KW-1185">Reference proteome</keyword>
<evidence type="ECO:0000256" key="6">
    <source>
        <dbReference type="ARBA" id="ARBA00049972"/>
    </source>
</evidence>
<dbReference type="Proteomes" id="UP000023703">
    <property type="component" value="Chromosome"/>
</dbReference>
<dbReference type="GO" id="GO:0005737">
    <property type="term" value="C:cytoplasm"/>
    <property type="evidence" value="ECO:0007669"/>
    <property type="project" value="InterPro"/>
</dbReference>
<keyword evidence="2 10" id="KW-0031">Aminopeptidase</keyword>
<evidence type="ECO:0000256" key="3">
    <source>
        <dbReference type="ARBA" id="ARBA00022670"/>
    </source>
</evidence>
<gene>
    <name evidence="10" type="primary">pepA2</name>
    <name evidence="10" type="ORF">CGLY_06525</name>
</gene>
<protein>
    <recommendedName>
        <fullName evidence="7">Probable cytosol aminopeptidase</fullName>
    </recommendedName>
    <alternativeName>
        <fullName evidence="8">Leucine aminopeptidase</fullName>
    </alternativeName>
    <alternativeName>
        <fullName evidence="5">Leucyl aminopeptidase</fullName>
    </alternativeName>
</protein>
<dbReference type="AlphaFoldDB" id="X5E8K3"/>
<evidence type="ECO:0000256" key="7">
    <source>
        <dbReference type="ARBA" id="ARBA00050021"/>
    </source>
</evidence>
<dbReference type="STRING" id="1404245.CGLY_06525"/>
<dbReference type="KEGG" id="cgy:CGLY_06525"/>
<evidence type="ECO:0000313" key="11">
    <source>
        <dbReference type="Proteomes" id="UP000023703"/>
    </source>
</evidence>
<evidence type="ECO:0000256" key="5">
    <source>
        <dbReference type="ARBA" id="ARBA00033172"/>
    </source>
</evidence>
<dbReference type="SUPFAM" id="SSF53187">
    <property type="entry name" value="Zn-dependent exopeptidases"/>
    <property type="match status" value="1"/>
</dbReference>
<evidence type="ECO:0000259" key="9">
    <source>
        <dbReference type="Pfam" id="PF00883"/>
    </source>
</evidence>
<dbReference type="Gene3D" id="3.40.630.10">
    <property type="entry name" value="Zn peptidases"/>
    <property type="match status" value="1"/>
</dbReference>
<evidence type="ECO:0000256" key="8">
    <source>
        <dbReference type="ARBA" id="ARBA00050061"/>
    </source>
</evidence>
<dbReference type="EMBL" id="CP006842">
    <property type="protein sequence ID" value="AHW63750.1"/>
    <property type="molecule type" value="Genomic_DNA"/>
</dbReference>
<comment type="function">
    <text evidence="6">Presumably involved in the processing and regular turnover of intracellular proteins. Catalyzes the removal of unsubstituted N-terminal amino acids from various peptides.</text>
</comment>
<comment type="similarity">
    <text evidence="1">Belongs to the peptidase M17 family.</text>
</comment>
<accession>X5E8K3</accession>
<evidence type="ECO:0000313" key="10">
    <source>
        <dbReference type="EMBL" id="AHW63750.1"/>
    </source>
</evidence>
<keyword evidence="3" id="KW-0645">Protease</keyword>
<sequence length="487" mass="51817">MKRIPNLPRPVPEITVGATVTGSDVIDCRIVCADTPESSTDRDLRADLATDGVWEVRVPQDVRALTDLTELSEEPRLADDGWRAAGAVLIRRIGTLVDGHPVRAKRHTVQIRVPENATVQNLRNLAQGIVLGGRHLVVTRKDPAADVRSVHVDIGGIADDSVVQRAEESVYRGRVLGAATVLARDINAVPAPSATSVWWRRKAKAVLGDVAGTRVKTHGRGWLQRKGFGGILATATAGAGVNDPEGEDEVGFVEMFWDPAAAEGDLTNDRPEVLLVGGAPVPAVIRALAELKGPQKVVGLVPVHGYRLPAWVPGRARPVVEHVNGTTTQLPGAAGAVEQAEVCRRLALADAVAYGVQRYRPRRVVVVGSVSTASKTALGELTGAVTGDAQALRRVTLRGARVGERWWPLPTPGYLEKNVSARDADVAAAPEGPGALTAAMYLRRFADGVPCAVLDTTGPSWSDAVRGDIDRGSTGFAARTLVEWFRK</sequence>
<dbReference type="PANTHER" id="PTHR11963:SF23">
    <property type="entry name" value="CYTOSOL AMINOPEPTIDASE"/>
    <property type="match status" value="1"/>
</dbReference>
<dbReference type="GO" id="GO:0070006">
    <property type="term" value="F:metalloaminopeptidase activity"/>
    <property type="evidence" value="ECO:0007669"/>
    <property type="project" value="InterPro"/>
</dbReference>
<dbReference type="eggNOG" id="COG0260">
    <property type="taxonomic scope" value="Bacteria"/>
</dbReference>
<proteinExistence type="inferred from homology"/>
<dbReference type="GO" id="GO:0030145">
    <property type="term" value="F:manganese ion binding"/>
    <property type="evidence" value="ECO:0007669"/>
    <property type="project" value="InterPro"/>
</dbReference>
<keyword evidence="4 10" id="KW-0378">Hydrolase</keyword>
<evidence type="ECO:0000256" key="4">
    <source>
        <dbReference type="ARBA" id="ARBA00022801"/>
    </source>
</evidence>
<feature type="domain" description="Cytosol aminopeptidase" evidence="9">
    <location>
        <begin position="276"/>
        <end position="482"/>
    </location>
</feature>
<dbReference type="InterPro" id="IPR011356">
    <property type="entry name" value="Leucine_aapep/pepB"/>
</dbReference>
<dbReference type="InterPro" id="IPR000819">
    <property type="entry name" value="Peptidase_M17_C"/>
</dbReference>
<dbReference type="Pfam" id="PF00883">
    <property type="entry name" value="Peptidase_M17"/>
    <property type="match status" value="1"/>
</dbReference>
<dbReference type="PANTHER" id="PTHR11963">
    <property type="entry name" value="LEUCINE AMINOPEPTIDASE-RELATED"/>
    <property type="match status" value="1"/>
</dbReference>
<organism evidence="10 11">
    <name type="scientific">Corynebacterium glyciniphilum AJ 3170</name>
    <dbReference type="NCBI Taxonomy" id="1404245"/>
    <lineage>
        <taxon>Bacteria</taxon>
        <taxon>Bacillati</taxon>
        <taxon>Actinomycetota</taxon>
        <taxon>Actinomycetes</taxon>
        <taxon>Mycobacteriales</taxon>
        <taxon>Corynebacteriaceae</taxon>
        <taxon>Corynebacterium</taxon>
    </lineage>
</organism>
<name>X5E8K3_9CORY</name>
<evidence type="ECO:0000256" key="1">
    <source>
        <dbReference type="ARBA" id="ARBA00009528"/>
    </source>
</evidence>
<dbReference type="HOGENOM" id="CLU_013734_2_2_11"/>
<reference evidence="10 11" key="1">
    <citation type="journal article" date="2015" name="Int. J. Syst. Evol. Microbiol.">
        <title>Revisiting Corynebacterium glyciniphilum (ex Kubota et al., 1972) sp. nov., nom. rev., isolated from putrefied banana.</title>
        <authorList>
            <person name="Al-Dilaimi A."/>
            <person name="Bednarz H."/>
            <person name="Lomker A."/>
            <person name="Niehaus K."/>
            <person name="Kalinowski J."/>
            <person name="Ruckert C."/>
        </authorList>
    </citation>
    <scope>NUCLEOTIDE SEQUENCE [LARGE SCALE GENOMIC DNA]</scope>
    <source>
        <strain evidence="10">AJ 3170</strain>
    </source>
</reference>
<dbReference type="GO" id="GO:0006508">
    <property type="term" value="P:proteolysis"/>
    <property type="evidence" value="ECO:0007669"/>
    <property type="project" value="UniProtKB-KW"/>
</dbReference>